<evidence type="ECO:0000313" key="5">
    <source>
        <dbReference type="EMBL" id="EWC64147.1"/>
    </source>
</evidence>
<keyword evidence="2 5" id="KW-0378">Hydrolase</keyword>
<keyword evidence="3" id="KW-0732">Signal</keyword>
<accession>W7J542</accession>
<dbReference type="eggNOG" id="COG1073">
    <property type="taxonomic scope" value="Bacteria"/>
</dbReference>
<dbReference type="GO" id="GO:0004806">
    <property type="term" value="F:triacylglycerol lipase activity"/>
    <property type="evidence" value="ECO:0007669"/>
    <property type="project" value="UniProtKB-EC"/>
</dbReference>
<evidence type="ECO:0000256" key="1">
    <source>
        <dbReference type="ARBA" id="ARBA00008645"/>
    </source>
</evidence>
<dbReference type="Gene3D" id="3.40.50.1820">
    <property type="entry name" value="alpha/beta hydrolase"/>
    <property type="match status" value="1"/>
</dbReference>
<dbReference type="STRING" id="909613.UO65_0473"/>
<dbReference type="EC" id="3.1.1.3" evidence="5"/>
<comment type="caution">
    <text evidence="5">The sequence shown here is derived from an EMBL/GenBank/DDBJ whole genome shotgun (WGS) entry which is preliminary data.</text>
</comment>
<evidence type="ECO:0000256" key="2">
    <source>
        <dbReference type="ARBA" id="ARBA00022801"/>
    </source>
</evidence>
<dbReference type="PANTHER" id="PTHR22946:SF9">
    <property type="entry name" value="POLYKETIDE TRANSFERASE AF380"/>
    <property type="match status" value="1"/>
</dbReference>
<feature type="chain" id="PRO_5004894440" evidence="3">
    <location>
        <begin position="31"/>
        <end position="299"/>
    </location>
</feature>
<keyword evidence="6" id="KW-1185">Reference proteome</keyword>
<dbReference type="Pfam" id="PF12740">
    <property type="entry name" value="PETase"/>
    <property type="match status" value="1"/>
</dbReference>
<dbReference type="PATRIC" id="fig|909613.9.peg.487"/>
<gene>
    <name evidence="5" type="ORF">UO65_0473</name>
</gene>
<evidence type="ECO:0000259" key="4">
    <source>
        <dbReference type="Pfam" id="PF12740"/>
    </source>
</evidence>
<dbReference type="InterPro" id="IPR029058">
    <property type="entry name" value="AB_hydrolase_fold"/>
</dbReference>
<protein>
    <submittedName>
        <fullName evidence="5">Triacylglycerol lipase</fullName>
        <ecNumber evidence="5">3.1.1.3</ecNumber>
    </submittedName>
</protein>
<dbReference type="SUPFAM" id="SSF53474">
    <property type="entry name" value="alpha/beta-Hydrolases"/>
    <property type="match status" value="1"/>
</dbReference>
<comment type="similarity">
    <text evidence="1">Belongs to the AB hydrolase superfamily.</text>
</comment>
<dbReference type="AlphaFoldDB" id="W7J542"/>
<feature type="signal peptide" evidence="3">
    <location>
        <begin position="1"/>
        <end position="30"/>
    </location>
</feature>
<evidence type="ECO:0000256" key="3">
    <source>
        <dbReference type="SAM" id="SignalP"/>
    </source>
</evidence>
<dbReference type="InterPro" id="IPR050261">
    <property type="entry name" value="FrsA_esterase"/>
</dbReference>
<dbReference type="Proteomes" id="UP000019277">
    <property type="component" value="Unassembled WGS sequence"/>
</dbReference>
<organism evidence="5 6">
    <name type="scientific">Actinokineospora spheciospongiae</name>
    <dbReference type="NCBI Taxonomy" id="909613"/>
    <lineage>
        <taxon>Bacteria</taxon>
        <taxon>Bacillati</taxon>
        <taxon>Actinomycetota</taxon>
        <taxon>Actinomycetes</taxon>
        <taxon>Pseudonocardiales</taxon>
        <taxon>Pseudonocardiaceae</taxon>
        <taxon>Actinokineospora</taxon>
    </lineage>
</organism>
<dbReference type="RefSeq" id="WP_233427406.1">
    <property type="nucleotide sequence ID" value="NZ_AYXG01000020.1"/>
</dbReference>
<dbReference type="PANTHER" id="PTHR22946">
    <property type="entry name" value="DIENELACTONE HYDROLASE DOMAIN-CONTAINING PROTEIN-RELATED"/>
    <property type="match status" value="1"/>
</dbReference>
<dbReference type="EMBL" id="AYXG01000020">
    <property type="protein sequence ID" value="EWC64147.1"/>
    <property type="molecule type" value="Genomic_DNA"/>
</dbReference>
<reference evidence="5 6" key="1">
    <citation type="journal article" date="2014" name="Genome Announc.">
        <title>Draft Genome Sequence of the Antitrypanosomally Active Sponge-Associated Bacterium Actinokineospora sp. Strain EG49.</title>
        <authorList>
            <person name="Harjes J."/>
            <person name="Ryu T."/>
            <person name="Abdelmohsen U.R."/>
            <person name="Moitinho-Silva L."/>
            <person name="Horn H."/>
            <person name="Ravasi T."/>
            <person name="Hentschel U."/>
        </authorList>
    </citation>
    <scope>NUCLEOTIDE SEQUENCE [LARGE SCALE GENOMIC DNA]</scope>
    <source>
        <strain evidence="5 6">EG49</strain>
    </source>
</reference>
<feature type="domain" description="PET hydrolase/cutinase-like" evidence="4">
    <location>
        <begin position="41"/>
        <end position="288"/>
    </location>
</feature>
<evidence type="ECO:0000313" key="6">
    <source>
        <dbReference type="Proteomes" id="UP000019277"/>
    </source>
</evidence>
<sequence length="299" mass="31943">MRREIVKRSAVLTAALAVGASAFLGPQAFAGQAAVPVAVAGTSAFAKGPDPTEQSIQAQRGPFATAQRTVPSEAGRAFNRGTVHYPTDTSHGTYGAVVVSPGFFGPEFSVAWYGSTLASHGFVVLTLETNFLFDQPDARATQLLAGLDWLAARSPVKDRVDPNRLAVMGHSMGGGGTLIAASRNPALKAAIPLTPWNTSPDFSTVTVPTLVLGTDNDTVAPVARHADPMYASLRDKPDEGYVKLRGDHFTPIRYTAAATRFIVPWLKRYVDEDTRYSRFLCPLPAPDATLVSFELRCPV</sequence>
<proteinExistence type="inferred from homology"/>
<name>W7J542_9PSEU</name>
<dbReference type="InterPro" id="IPR041127">
    <property type="entry name" value="PET_hydrolase/cutinase-like"/>
</dbReference>